<dbReference type="HOGENOM" id="CLU_009834_7_6_4"/>
<reference evidence="3 4" key="1">
    <citation type="journal article" date="2014" name="Genome Announc.">
        <title>Draft Genome Sequence of Advenella kashmirensis Strain W13003, a Polycyclic Aromatic Hydrocarbon-Degrading Bacterium.</title>
        <authorList>
            <person name="Wang X."/>
            <person name="Jin D."/>
            <person name="Zhou L."/>
            <person name="Wu L."/>
            <person name="An W."/>
            <person name="Zhao L."/>
        </authorList>
    </citation>
    <scope>NUCLEOTIDE SEQUENCE [LARGE SCALE GENOMIC DNA]</scope>
    <source>
        <strain evidence="3 4">W13003</strain>
    </source>
</reference>
<name>V8QMA5_9BURK</name>
<dbReference type="InterPro" id="IPR014748">
    <property type="entry name" value="Enoyl-CoA_hydra_C"/>
</dbReference>
<dbReference type="PANTHER" id="PTHR11941">
    <property type="entry name" value="ENOYL-COA HYDRATASE-RELATED"/>
    <property type="match status" value="1"/>
</dbReference>
<dbReference type="Gene3D" id="3.90.226.10">
    <property type="entry name" value="2-enoyl-CoA Hydratase, Chain A, domain 1"/>
    <property type="match status" value="1"/>
</dbReference>
<keyword evidence="4" id="KW-1185">Reference proteome</keyword>
<dbReference type="FunFam" id="1.10.12.10:FF:000001">
    <property type="entry name" value="Probable enoyl-CoA hydratase, mitochondrial"/>
    <property type="match status" value="1"/>
</dbReference>
<dbReference type="RefSeq" id="WP_024006443.1">
    <property type="nucleotide sequence ID" value="NZ_KI650981.1"/>
</dbReference>
<comment type="caution">
    <text evidence="3">The sequence shown here is derived from an EMBL/GenBank/DDBJ whole genome shotgun (WGS) entry which is preliminary data.</text>
</comment>
<dbReference type="PATRIC" id="fig|1424334.3.peg.3525"/>
<dbReference type="AlphaFoldDB" id="V8QMA5"/>
<dbReference type="PANTHER" id="PTHR11941:SF54">
    <property type="entry name" value="ENOYL-COA HYDRATASE, MITOCHONDRIAL"/>
    <property type="match status" value="1"/>
</dbReference>
<dbReference type="Pfam" id="PF00378">
    <property type="entry name" value="ECH_1"/>
    <property type="match status" value="1"/>
</dbReference>
<evidence type="ECO:0000256" key="2">
    <source>
        <dbReference type="ARBA" id="ARBA00023239"/>
    </source>
</evidence>
<evidence type="ECO:0000313" key="4">
    <source>
        <dbReference type="Proteomes" id="UP000018733"/>
    </source>
</evidence>
<dbReference type="EMBL" id="AYXT01000012">
    <property type="protein sequence ID" value="ETF01081.1"/>
    <property type="molecule type" value="Genomic_DNA"/>
</dbReference>
<evidence type="ECO:0000313" key="3">
    <source>
        <dbReference type="EMBL" id="ETF01081.1"/>
    </source>
</evidence>
<sequence>MPNHQLNDSRPVLVNCADGVAHLSLNRPDSRNALNQEMRDALKDALLTAEADDRIRAILVTGEGANFCAGADIRQLEARSTLSSSWAPERLDTVVESLSKPVVGALHGYVLGGGMELSLTFTIRLIADNFQGGFPEVKLGVFPALGGTQRLPRLIGEARTLDLMLTGRVFDANEALALGIAAEVVAADQLLERGLALTRKLALGPPVAMRAIVECVRRASDLSLRDGLDYERRLFGIVCGTDDKNEGIRAWLEKRKPTFTGK</sequence>
<dbReference type="STRING" id="1424334.W822_17530"/>
<dbReference type="Gene3D" id="1.10.12.10">
    <property type="entry name" value="Lyase 2-enoyl-coa Hydratase, Chain A, domain 2"/>
    <property type="match status" value="1"/>
</dbReference>
<comment type="similarity">
    <text evidence="1">Belongs to the enoyl-CoA hydratase/isomerase family.</text>
</comment>
<organism evidence="3 4">
    <name type="scientific">Advenella kashmirensis W13003</name>
    <dbReference type="NCBI Taxonomy" id="1424334"/>
    <lineage>
        <taxon>Bacteria</taxon>
        <taxon>Pseudomonadati</taxon>
        <taxon>Pseudomonadota</taxon>
        <taxon>Betaproteobacteria</taxon>
        <taxon>Burkholderiales</taxon>
        <taxon>Alcaligenaceae</taxon>
    </lineage>
</organism>
<evidence type="ECO:0000256" key="1">
    <source>
        <dbReference type="ARBA" id="ARBA00005254"/>
    </source>
</evidence>
<dbReference type="InterPro" id="IPR001753">
    <property type="entry name" value="Enoyl-CoA_hydra/iso"/>
</dbReference>
<dbReference type="Proteomes" id="UP000018733">
    <property type="component" value="Unassembled WGS sequence"/>
</dbReference>
<protein>
    <submittedName>
        <fullName evidence="3">Enoyl-CoA hydratase</fullName>
    </submittedName>
</protein>
<gene>
    <name evidence="3" type="ORF">W822_17530</name>
</gene>
<dbReference type="InterPro" id="IPR029045">
    <property type="entry name" value="ClpP/crotonase-like_dom_sf"/>
</dbReference>
<dbReference type="GO" id="GO:0006635">
    <property type="term" value="P:fatty acid beta-oxidation"/>
    <property type="evidence" value="ECO:0007669"/>
    <property type="project" value="TreeGrafter"/>
</dbReference>
<dbReference type="SUPFAM" id="SSF52096">
    <property type="entry name" value="ClpP/crotonase"/>
    <property type="match status" value="1"/>
</dbReference>
<dbReference type="CDD" id="cd06558">
    <property type="entry name" value="crotonase-like"/>
    <property type="match status" value="1"/>
</dbReference>
<dbReference type="GO" id="GO:0016836">
    <property type="term" value="F:hydro-lyase activity"/>
    <property type="evidence" value="ECO:0007669"/>
    <property type="project" value="UniProtKB-ARBA"/>
</dbReference>
<keyword evidence="2" id="KW-0456">Lyase</keyword>
<dbReference type="eggNOG" id="COG1024">
    <property type="taxonomic scope" value="Bacteria"/>
</dbReference>
<accession>V8QMA5</accession>
<proteinExistence type="inferred from homology"/>